<dbReference type="OrthoDB" id="9978173at2759"/>
<proteinExistence type="predicted"/>
<name>A0A433CXZ9_9FUNG</name>
<dbReference type="EMBL" id="RBNI01010956">
    <property type="protein sequence ID" value="RUP43455.1"/>
    <property type="molecule type" value="Genomic_DNA"/>
</dbReference>
<keyword evidence="2" id="KW-1185">Reference proteome</keyword>
<dbReference type="InterPro" id="IPR025533">
    <property type="entry name" value="DUF4419"/>
</dbReference>
<comment type="caution">
    <text evidence="1">The sequence shown here is derived from an EMBL/GenBank/DDBJ whole genome shotgun (WGS) entry which is preliminary data.</text>
</comment>
<dbReference type="PANTHER" id="PTHR31252">
    <property type="entry name" value="DUF4419 DOMAIN-CONTAINING PROTEIN"/>
    <property type="match status" value="1"/>
</dbReference>
<gene>
    <name evidence="1" type="ORF">BC936DRAFT_137140</name>
</gene>
<reference evidence="1 2" key="1">
    <citation type="journal article" date="2018" name="New Phytol.">
        <title>Phylogenomics of Endogonaceae and evolution of mycorrhizas within Mucoromycota.</title>
        <authorList>
            <person name="Chang Y."/>
            <person name="Desiro A."/>
            <person name="Na H."/>
            <person name="Sandor L."/>
            <person name="Lipzen A."/>
            <person name="Clum A."/>
            <person name="Barry K."/>
            <person name="Grigoriev I.V."/>
            <person name="Martin F.M."/>
            <person name="Stajich J.E."/>
            <person name="Smith M.E."/>
            <person name="Bonito G."/>
            <person name="Spatafora J.W."/>
        </authorList>
    </citation>
    <scope>NUCLEOTIDE SEQUENCE [LARGE SCALE GENOMIC DNA]</scope>
    <source>
        <strain evidence="1 2">GMNB39</strain>
    </source>
</reference>
<dbReference type="AlphaFoldDB" id="A0A433CXZ9"/>
<sequence length="190" mass="21533">MEREINTRRPRAASFPMGPAKSGTIVENMDFQTSLETRLSFLAENVKIYAYSDAAQPPQLAAWDPRNSFFNAIQQAYSQHYHLIFRPADLWLTIAQGVSAHINHAKNAELYRDKFVAHKGKQEVRVKVDHVHWPECVDKLITAEVNRIMMCDFSTATGVVRTASQVVLMGEDRYQYTIETERGGQSAVCA</sequence>
<protein>
    <submittedName>
        <fullName evidence="1">Uncharacterized protein</fullName>
    </submittedName>
</protein>
<dbReference type="PANTHER" id="PTHR31252:SF11">
    <property type="entry name" value="DUF4419 DOMAIN-CONTAINING PROTEIN"/>
    <property type="match status" value="1"/>
</dbReference>
<dbReference type="Proteomes" id="UP000268093">
    <property type="component" value="Unassembled WGS sequence"/>
</dbReference>
<organism evidence="1 2">
    <name type="scientific">Jimgerdemannia flammicorona</name>
    <dbReference type="NCBI Taxonomy" id="994334"/>
    <lineage>
        <taxon>Eukaryota</taxon>
        <taxon>Fungi</taxon>
        <taxon>Fungi incertae sedis</taxon>
        <taxon>Mucoromycota</taxon>
        <taxon>Mucoromycotina</taxon>
        <taxon>Endogonomycetes</taxon>
        <taxon>Endogonales</taxon>
        <taxon>Endogonaceae</taxon>
        <taxon>Jimgerdemannia</taxon>
    </lineage>
</organism>
<evidence type="ECO:0000313" key="2">
    <source>
        <dbReference type="Proteomes" id="UP000268093"/>
    </source>
</evidence>
<evidence type="ECO:0000313" key="1">
    <source>
        <dbReference type="EMBL" id="RUP43455.1"/>
    </source>
</evidence>
<accession>A0A433CXZ9</accession>
<dbReference type="Pfam" id="PF14388">
    <property type="entry name" value="DUF4419"/>
    <property type="match status" value="1"/>
</dbReference>